<accession>A0A931CSZ4</accession>
<proteinExistence type="predicted"/>
<sequence>MLFAAARQGRKDDAELGNGVWRRAHDRFRRGLDRFHQMLEGIEDPDNYAAVVPTANALADLLPRVRALCAAAQSRAPSANMNIPASAGGYLNDVHRELTRAGNALATAAEAVALVRLNAGPIAAVERRAYAVHRHVDEAARLWDD</sequence>
<name>A0A931CSZ4_9MICC</name>
<reference evidence="1 2" key="1">
    <citation type="submission" date="2020-11" db="EMBL/GenBank/DDBJ databases">
        <title>Arthrobacter antarcticus sp. nov., isolated from Antarctic Soil.</title>
        <authorList>
            <person name="Li J."/>
        </authorList>
    </citation>
    <scope>NUCLEOTIDE SEQUENCE [LARGE SCALE GENOMIC DNA]</scope>
    <source>
        <strain evidence="1 2">Z1-20</strain>
    </source>
</reference>
<gene>
    <name evidence="1" type="ORF">IV500_20185</name>
</gene>
<keyword evidence="2" id="KW-1185">Reference proteome</keyword>
<dbReference type="AlphaFoldDB" id="A0A931CSZ4"/>
<evidence type="ECO:0008006" key="3">
    <source>
        <dbReference type="Google" id="ProtNLM"/>
    </source>
</evidence>
<dbReference type="RefSeq" id="WP_196398610.1">
    <property type="nucleotide sequence ID" value="NZ_JADNYM010000036.1"/>
</dbReference>
<evidence type="ECO:0000313" key="2">
    <source>
        <dbReference type="Proteomes" id="UP000655366"/>
    </source>
</evidence>
<organism evidence="1 2">
    <name type="scientific">Arthrobacter terrae</name>
    <dbReference type="NCBI Taxonomy" id="2935737"/>
    <lineage>
        <taxon>Bacteria</taxon>
        <taxon>Bacillati</taxon>
        <taxon>Actinomycetota</taxon>
        <taxon>Actinomycetes</taxon>
        <taxon>Micrococcales</taxon>
        <taxon>Micrococcaceae</taxon>
        <taxon>Arthrobacter</taxon>
    </lineage>
</organism>
<comment type="caution">
    <text evidence="1">The sequence shown here is derived from an EMBL/GenBank/DDBJ whole genome shotgun (WGS) entry which is preliminary data.</text>
</comment>
<dbReference type="Proteomes" id="UP000655366">
    <property type="component" value="Unassembled WGS sequence"/>
</dbReference>
<evidence type="ECO:0000313" key="1">
    <source>
        <dbReference type="EMBL" id="MBG0741681.1"/>
    </source>
</evidence>
<dbReference type="EMBL" id="JADNYM010000036">
    <property type="protein sequence ID" value="MBG0741681.1"/>
    <property type="molecule type" value="Genomic_DNA"/>
</dbReference>
<protein>
    <recommendedName>
        <fullName evidence="3">Dehydrogenase</fullName>
    </recommendedName>
</protein>